<organism evidence="1 2">
    <name type="scientific">Brasilonema bromeliae SPC951</name>
    <dbReference type="NCBI Taxonomy" id="385972"/>
    <lineage>
        <taxon>Bacteria</taxon>
        <taxon>Bacillati</taxon>
        <taxon>Cyanobacteriota</taxon>
        <taxon>Cyanophyceae</taxon>
        <taxon>Nostocales</taxon>
        <taxon>Scytonemataceae</taxon>
        <taxon>Brasilonema</taxon>
        <taxon>Bromeliae group (in: Brasilonema)</taxon>
    </lineage>
</organism>
<proteinExistence type="predicted"/>
<dbReference type="EMBL" id="QMEB01000075">
    <property type="protein sequence ID" value="NMG20086.1"/>
    <property type="molecule type" value="Genomic_DNA"/>
</dbReference>
<name>A0ABX1P8V4_9CYAN</name>
<protein>
    <submittedName>
        <fullName evidence="1">Uncharacterized protein</fullName>
    </submittedName>
</protein>
<accession>A0ABX1P8V4</accession>
<reference evidence="1 2" key="1">
    <citation type="submission" date="2018-06" db="EMBL/GenBank/DDBJ databases">
        <title>Comparative genomics of Brasilonema spp. strains.</title>
        <authorList>
            <person name="Alvarenga D.O."/>
            <person name="Fiore M.F."/>
            <person name="Varani A.M."/>
        </authorList>
    </citation>
    <scope>NUCLEOTIDE SEQUENCE [LARGE SCALE GENOMIC DNA]</scope>
    <source>
        <strain evidence="1 2">SPC951</strain>
    </source>
</reference>
<sequence>MEPQLTIQNSLIRLGKFALSGNQRPSGSPVAYGGFPDRGIWRWGSPKVCRGKQPKRRALTVVATAEVPPRVHLAWLGGSSKY</sequence>
<comment type="caution">
    <text evidence="1">The sequence shown here is derived from an EMBL/GenBank/DDBJ whole genome shotgun (WGS) entry which is preliminary data.</text>
</comment>
<dbReference type="RefSeq" id="WP_169155347.1">
    <property type="nucleotide sequence ID" value="NZ_CAWPJE010000053.1"/>
</dbReference>
<evidence type="ECO:0000313" key="2">
    <source>
        <dbReference type="Proteomes" id="UP000718564"/>
    </source>
</evidence>
<gene>
    <name evidence="1" type="ORF">DP116_11700</name>
</gene>
<dbReference type="Proteomes" id="UP000718564">
    <property type="component" value="Unassembled WGS sequence"/>
</dbReference>
<evidence type="ECO:0000313" key="1">
    <source>
        <dbReference type="EMBL" id="NMG20086.1"/>
    </source>
</evidence>
<keyword evidence="2" id="KW-1185">Reference proteome</keyword>